<dbReference type="InterPro" id="IPR000182">
    <property type="entry name" value="GNAT_dom"/>
</dbReference>
<dbReference type="GO" id="GO:0004553">
    <property type="term" value="F:hydrolase activity, hydrolyzing O-glycosyl compounds"/>
    <property type="evidence" value="ECO:0007669"/>
    <property type="project" value="InterPro"/>
</dbReference>
<sequence>MTTTTMETDEEPPSTRRSSESDSDMDEQIRRVIGQMMLVTFDEPTVTKEVRILIEKYYVGNFKISRRNIVDATQLANLTTELQKIAQAAGYQQPLLIAIDQENGMISKFGDGERGTHFPGSMAIGATRQANNAYEVAKAMGKELIAVGINWVFAPILDVVSENNLAIGVRSFGDNPVEVSRFIRAFLDGINSVQGLTCTPGTFPMTAGKTVERKQRKAESVMALKTDDQWEQQDFVPFRSAVASGLPGLRISSSIWTDDSSSSAEARHIVQDALRRKIGHEGVVVCDCTEMPQFTQRSDIREAVVLAIGAGCDVLEIDQSVEVQVKGIESIYDAVRSGRIIRSDIYRSAEKIKMVKSTLSWSNVLASTDATIVPRLMVEHEPLVKRIYETSVTVARDQNQFLPLSLRLHPHEKIVLLTPVVRPLHPTKPGDVPMDPFESFGKALAQRHSKVRHAPYNVHGLSQIHIGLIKQAAAVILVTSNALQCGTRTQMQTAKTVVRLCSNNKPLVCVAACNPDDLLADTSFGTYICTYEYTKSAMEAAAAVIFGEKAASGVIPVGIPGALTRRQQRQWSVDIWEKRRDLFTSADLWKECLGSKWPMDPTTLSTLLDRPGYSKHFVVRNPVTGDLLGLAVTYTIMGQKRSLGSLALLIVRPSHRNQGIGLSLHDVAMRELSKAPNIASMQLGSIFPRIFPGWRLQDNIIYDLFVEIDKTIAPIDVMASLTNMGIEFSACRPEKFDSLMMFEQRNFSSYPGWVEKYADLRDSDDIADIILATINGHIVGAALLFTAVGNNQISRDIPWPRLIGERNGGLACVSVKDQYRGHGLGIGLIWAAIQELKQRGLTGCFVDWVDKGEYEGTYKQVGFQQWGQYREIWRKI</sequence>
<keyword evidence="3" id="KW-0325">Glycoprotein</keyword>
<evidence type="ECO:0000256" key="3">
    <source>
        <dbReference type="ARBA" id="ARBA00023180"/>
    </source>
</evidence>
<feature type="domain" description="N-acetyltransferase" evidence="6">
    <location>
        <begin position="726"/>
        <end position="876"/>
    </location>
</feature>
<dbReference type="Proteomes" id="UP000275078">
    <property type="component" value="Unassembled WGS sequence"/>
</dbReference>
<dbReference type="PANTHER" id="PTHR30480">
    <property type="entry name" value="BETA-HEXOSAMINIDASE-RELATED"/>
    <property type="match status" value="1"/>
</dbReference>
<organism evidence="7 8">
    <name type="scientific">Ascobolus immersus RN42</name>
    <dbReference type="NCBI Taxonomy" id="1160509"/>
    <lineage>
        <taxon>Eukaryota</taxon>
        <taxon>Fungi</taxon>
        <taxon>Dikarya</taxon>
        <taxon>Ascomycota</taxon>
        <taxon>Pezizomycotina</taxon>
        <taxon>Pezizomycetes</taxon>
        <taxon>Pezizales</taxon>
        <taxon>Ascobolaceae</taxon>
        <taxon>Ascobolus</taxon>
    </lineage>
</organism>
<dbReference type="InterPro" id="IPR050226">
    <property type="entry name" value="NagZ_Beta-hexosaminidase"/>
</dbReference>
<dbReference type="InterPro" id="IPR017853">
    <property type="entry name" value="GH"/>
</dbReference>
<dbReference type="PANTHER" id="PTHR30480:SF8">
    <property type="entry name" value="PUTATIVE (AFU_ORTHOLOGUE AFUA_8G04060)-RELATED"/>
    <property type="match status" value="1"/>
</dbReference>
<dbReference type="SUPFAM" id="SSF55729">
    <property type="entry name" value="Acyl-CoA N-acyltransferases (Nat)"/>
    <property type="match status" value="2"/>
</dbReference>
<dbReference type="InterPro" id="IPR016181">
    <property type="entry name" value="Acyl_CoA_acyltransferase"/>
</dbReference>
<keyword evidence="8" id="KW-1185">Reference proteome</keyword>
<accession>A0A3N4ICQ9</accession>
<evidence type="ECO:0000259" key="6">
    <source>
        <dbReference type="PROSITE" id="PS51186"/>
    </source>
</evidence>
<evidence type="ECO:0000256" key="4">
    <source>
        <dbReference type="ARBA" id="ARBA00023295"/>
    </source>
</evidence>
<dbReference type="SUPFAM" id="SSF51445">
    <property type="entry name" value="(Trans)glycosidases"/>
    <property type="match status" value="1"/>
</dbReference>
<dbReference type="Pfam" id="PF00583">
    <property type="entry name" value="Acetyltransf_1"/>
    <property type="match status" value="1"/>
</dbReference>
<keyword evidence="4" id="KW-0326">Glycosidase</keyword>
<dbReference type="AlphaFoldDB" id="A0A3N4ICQ9"/>
<dbReference type="GO" id="GO:0009254">
    <property type="term" value="P:peptidoglycan turnover"/>
    <property type="evidence" value="ECO:0007669"/>
    <property type="project" value="TreeGrafter"/>
</dbReference>
<dbReference type="InterPro" id="IPR036962">
    <property type="entry name" value="Glyco_hydro_3_N_sf"/>
</dbReference>
<dbReference type="InterPro" id="IPR001764">
    <property type="entry name" value="Glyco_hydro_3_N"/>
</dbReference>
<reference evidence="7 8" key="1">
    <citation type="journal article" date="2018" name="Nat. Ecol. Evol.">
        <title>Pezizomycetes genomes reveal the molecular basis of ectomycorrhizal truffle lifestyle.</title>
        <authorList>
            <person name="Murat C."/>
            <person name="Payen T."/>
            <person name="Noel B."/>
            <person name="Kuo A."/>
            <person name="Morin E."/>
            <person name="Chen J."/>
            <person name="Kohler A."/>
            <person name="Krizsan K."/>
            <person name="Balestrini R."/>
            <person name="Da Silva C."/>
            <person name="Montanini B."/>
            <person name="Hainaut M."/>
            <person name="Levati E."/>
            <person name="Barry K.W."/>
            <person name="Belfiori B."/>
            <person name="Cichocki N."/>
            <person name="Clum A."/>
            <person name="Dockter R.B."/>
            <person name="Fauchery L."/>
            <person name="Guy J."/>
            <person name="Iotti M."/>
            <person name="Le Tacon F."/>
            <person name="Lindquist E.A."/>
            <person name="Lipzen A."/>
            <person name="Malagnac F."/>
            <person name="Mello A."/>
            <person name="Molinier V."/>
            <person name="Miyauchi S."/>
            <person name="Poulain J."/>
            <person name="Riccioni C."/>
            <person name="Rubini A."/>
            <person name="Sitrit Y."/>
            <person name="Splivallo R."/>
            <person name="Traeger S."/>
            <person name="Wang M."/>
            <person name="Zifcakova L."/>
            <person name="Wipf D."/>
            <person name="Zambonelli A."/>
            <person name="Paolocci F."/>
            <person name="Nowrousian M."/>
            <person name="Ottonello S."/>
            <person name="Baldrian P."/>
            <person name="Spatafora J.W."/>
            <person name="Henrissat B."/>
            <person name="Nagy L.G."/>
            <person name="Aury J.M."/>
            <person name="Wincker P."/>
            <person name="Grigoriev I.V."/>
            <person name="Bonfante P."/>
            <person name="Martin F.M."/>
        </authorList>
    </citation>
    <scope>NUCLEOTIDE SEQUENCE [LARGE SCALE GENOMIC DNA]</scope>
    <source>
        <strain evidence="7 8">RN42</strain>
    </source>
</reference>
<keyword evidence="2 7" id="KW-0378">Hydrolase</keyword>
<dbReference type="OrthoDB" id="47059at2759"/>
<dbReference type="Gene3D" id="3.40.50.1700">
    <property type="entry name" value="Glycoside hydrolase family 3 C-terminal domain"/>
    <property type="match status" value="1"/>
</dbReference>
<evidence type="ECO:0000256" key="2">
    <source>
        <dbReference type="ARBA" id="ARBA00022801"/>
    </source>
</evidence>
<dbReference type="PROSITE" id="PS51186">
    <property type="entry name" value="GNAT"/>
    <property type="match status" value="1"/>
</dbReference>
<dbReference type="GO" id="GO:0016747">
    <property type="term" value="F:acyltransferase activity, transferring groups other than amino-acyl groups"/>
    <property type="evidence" value="ECO:0007669"/>
    <property type="project" value="InterPro"/>
</dbReference>
<evidence type="ECO:0000256" key="1">
    <source>
        <dbReference type="ARBA" id="ARBA00005336"/>
    </source>
</evidence>
<dbReference type="Pfam" id="PF00933">
    <property type="entry name" value="Glyco_hydro_3"/>
    <property type="match status" value="1"/>
</dbReference>
<dbReference type="GO" id="GO:0005975">
    <property type="term" value="P:carbohydrate metabolic process"/>
    <property type="evidence" value="ECO:0007669"/>
    <property type="project" value="InterPro"/>
</dbReference>
<evidence type="ECO:0000313" key="7">
    <source>
        <dbReference type="EMBL" id="RPA83903.1"/>
    </source>
</evidence>
<dbReference type="Gene3D" id="3.40.630.30">
    <property type="match status" value="1"/>
</dbReference>
<proteinExistence type="inferred from homology"/>
<gene>
    <name evidence="7" type="ORF">BJ508DRAFT_324252</name>
</gene>
<dbReference type="Gene3D" id="3.20.20.300">
    <property type="entry name" value="Glycoside hydrolase, family 3, N-terminal domain"/>
    <property type="match status" value="1"/>
</dbReference>
<evidence type="ECO:0000313" key="8">
    <source>
        <dbReference type="Proteomes" id="UP000275078"/>
    </source>
</evidence>
<name>A0A3N4ICQ9_ASCIM</name>
<dbReference type="EMBL" id="ML119662">
    <property type="protein sequence ID" value="RPA83903.1"/>
    <property type="molecule type" value="Genomic_DNA"/>
</dbReference>
<comment type="similarity">
    <text evidence="1">Belongs to the glycosyl hydrolase 3 family.</text>
</comment>
<dbReference type="InterPro" id="IPR036881">
    <property type="entry name" value="Glyco_hydro_3_C_sf"/>
</dbReference>
<dbReference type="CDD" id="cd04301">
    <property type="entry name" value="NAT_SF"/>
    <property type="match status" value="1"/>
</dbReference>
<feature type="region of interest" description="Disordered" evidence="5">
    <location>
        <begin position="1"/>
        <end position="25"/>
    </location>
</feature>
<evidence type="ECO:0000256" key="5">
    <source>
        <dbReference type="SAM" id="MobiDB-lite"/>
    </source>
</evidence>
<protein>
    <submittedName>
        <fullName evidence="7">Glycoside hydrolase</fullName>
    </submittedName>
</protein>
<dbReference type="STRING" id="1160509.A0A3N4ICQ9"/>